<evidence type="ECO:0000313" key="1">
    <source>
        <dbReference type="EMBL" id="KAG8005473.1"/>
    </source>
</evidence>
<comment type="caution">
    <text evidence="1">The sequence shown here is derived from an EMBL/GenBank/DDBJ whole genome shotgun (WGS) entry which is preliminary data.</text>
</comment>
<reference evidence="1" key="1">
    <citation type="submission" date="2020-04" db="EMBL/GenBank/DDBJ databases">
        <title>A chromosome-scale assembly and high-density genetic map of the yellow drum (Nibea albiflora) genome.</title>
        <authorList>
            <person name="Xu D."/>
            <person name="Zhang W."/>
            <person name="Chen R."/>
            <person name="Tan P."/>
            <person name="Wang L."/>
            <person name="Song H."/>
            <person name="Tian L."/>
            <person name="Zhu Q."/>
            <person name="Wang B."/>
        </authorList>
    </citation>
    <scope>NUCLEOTIDE SEQUENCE</scope>
    <source>
        <strain evidence="1">ZJHYS-2018</strain>
    </source>
</reference>
<evidence type="ECO:0000313" key="2">
    <source>
        <dbReference type="Proteomes" id="UP000805704"/>
    </source>
</evidence>
<protein>
    <submittedName>
        <fullName evidence="1">Uncharacterized protein</fullName>
    </submittedName>
</protein>
<sequence>MLLFWHDTGSASRQHPCNPRPVMSRCHDQVLPYVTDRWTEEGADCPAAASRYRQPIDTDGATFRILLVNMFHAYEIKVLRSGVHCCCQDASVVDAFVELQDESHSLHPSTPALQTTPHGQKYADAETFHRRVICCKLLQRERKAS</sequence>
<gene>
    <name evidence="1" type="ORF">GBF38_001302</name>
</gene>
<name>A0ACB7EUW7_NIBAL</name>
<dbReference type="EMBL" id="CM024810">
    <property type="protein sequence ID" value="KAG8005473.1"/>
    <property type="molecule type" value="Genomic_DNA"/>
</dbReference>
<keyword evidence="2" id="KW-1185">Reference proteome</keyword>
<accession>A0ACB7EUW7</accession>
<proteinExistence type="predicted"/>
<organism evidence="1 2">
    <name type="scientific">Nibea albiflora</name>
    <name type="common">Yellow drum</name>
    <name type="synonym">Corvina albiflora</name>
    <dbReference type="NCBI Taxonomy" id="240163"/>
    <lineage>
        <taxon>Eukaryota</taxon>
        <taxon>Metazoa</taxon>
        <taxon>Chordata</taxon>
        <taxon>Craniata</taxon>
        <taxon>Vertebrata</taxon>
        <taxon>Euteleostomi</taxon>
        <taxon>Actinopterygii</taxon>
        <taxon>Neopterygii</taxon>
        <taxon>Teleostei</taxon>
        <taxon>Neoteleostei</taxon>
        <taxon>Acanthomorphata</taxon>
        <taxon>Eupercaria</taxon>
        <taxon>Sciaenidae</taxon>
        <taxon>Nibea</taxon>
    </lineage>
</organism>
<dbReference type="Proteomes" id="UP000805704">
    <property type="component" value="Chromosome 22"/>
</dbReference>